<proteinExistence type="predicted"/>
<dbReference type="AlphaFoldDB" id="A0A8E0RT57"/>
<evidence type="ECO:0000313" key="3">
    <source>
        <dbReference type="Proteomes" id="UP000728185"/>
    </source>
</evidence>
<dbReference type="OrthoDB" id="6266577at2759"/>
<accession>A0A8E0RT57</accession>
<comment type="caution">
    <text evidence="2">The sequence shown here is derived from an EMBL/GenBank/DDBJ whole genome shotgun (WGS) entry which is preliminary data.</text>
</comment>
<feature type="region of interest" description="Disordered" evidence="1">
    <location>
        <begin position="1"/>
        <end position="68"/>
    </location>
</feature>
<reference evidence="2" key="1">
    <citation type="submission" date="2019-05" db="EMBL/GenBank/DDBJ databases">
        <title>Annotation for the trematode Fasciolopsis buski.</title>
        <authorList>
            <person name="Choi Y.-J."/>
        </authorList>
    </citation>
    <scope>NUCLEOTIDE SEQUENCE</scope>
    <source>
        <strain evidence="2">HT</strain>
        <tissue evidence="2">Whole worm</tissue>
    </source>
</reference>
<evidence type="ECO:0000256" key="1">
    <source>
        <dbReference type="SAM" id="MobiDB-lite"/>
    </source>
</evidence>
<keyword evidence="3" id="KW-1185">Reference proteome</keyword>
<protein>
    <submittedName>
        <fullName evidence="2">Uncharacterized protein</fullName>
    </submittedName>
</protein>
<name>A0A8E0RT57_9TREM</name>
<dbReference type="EMBL" id="LUCM01005380">
    <property type="protein sequence ID" value="KAA0192892.1"/>
    <property type="molecule type" value="Genomic_DNA"/>
</dbReference>
<organism evidence="2 3">
    <name type="scientific">Fasciolopsis buskii</name>
    <dbReference type="NCBI Taxonomy" id="27845"/>
    <lineage>
        <taxon>Eukaryota</taxon>
        <taxon>Metazoa</taxon>
        <taxon>Spiralia</taxon>
        <taxon>Lophotrochozoa</taxon>
        <taxon>Platyhelminthes</taxon>
        <taxon>Trematoda</taxon>
        <taxon>Digenea</taxon>
        <taxon>Plagiorchiida</taxon>
        <taxon>Echinostomata</taxon>
        <taxon>Echinostomatoidea</taxon>
        <taxon>Fasciolidae</taxon>
        <taxon>Fasciolopsis</taxon>
    </lineage>
</organism>
<evidence type="ECO:0000313" key="2">
    <source>
        <dbReference type="EMBL" id="KAA0192892.1"/>
    </source>
</evidence>
<dbReference type="Proteomes" id="UP000728185">
    <property type="component" value="Unassembled WGS sequence"/>
</dbReference>
<feature type="compositionally biased region" description="Basic residues" evidence="1">
    <location>
        <begin position="48"/>
        <end position="66"/>
    </location>
</feature>
<feature type="region of interest" description="Disordered" evidence="1">
    <location>
        <begin position="228"/>
        <end position="305"/>
    </location>
</feature>
<sequence length="345" mass="38503">MASKQSGQHSSACSSTEKSSKIVHDSSRHRKRCDHKSRSSNQHSALRQLRKRVSHMVHEDRRHKHSGEKIQELQLPSCGCPNNCEAELEKLRKYINGLLHLLPKDSSDLSSYQLDHFVNNPIDLLSEAWITLGASHLRDLVSANLLAICARREQRDKKHSLSDKDAKIAPAVYRSSPPFLSLEDEFSENVTAGVRELWKRCLLELSELSEVEIQAVLSGQFVDATQRYPKSLEHSTEQAVRRDPSGPSTAHREVHNADAGESHSKSEQEIEDASVVQPDCPKTESHLDDTVASGENSSAKESLVDKDPVTTRTVANPVDVRVSPNVLICGSLFVLIKTNIMRLLF</sequence>
<gene>
    <name evidence="2" type="ORF">FBUS_10930</name>
</gene>
<feature type="compositionally biased region" description="Basic and acidic residues" evidence="1">
    <location>
        <begin position="230"/>
        <end position="268"/>
    </location>
</feature>